<proteinExistence type="evidence at transcript level"/>
<sequence>MRFVLFAVVLILPAFQGEGFSSDVDKCYLALMKEKGDIYCEISGYDKFESLIFDTCELVCGDSKVQLPREACPSGSMQNPCTAEELTNIQKWAEGLETKREKN</sequence>
<protein>
    <submittedName>
        <fullName evidence="2">Putative ixodes 10 kDa peptide protein</fullName>
    </submittedName>
</protein>
<evidence type="ECO:0000256" key="1">
    <source>
        <dbReference type="SAM" id="SignalP"/>
    </source>
</evidence>
<reference evidence="2" key="1">
    <citation type="submission" date="2012-12" db="EMBL/GenBank/DDBJ databases">
        <title>Identification and characterization of a phenylalanine ammonia-lyase gene family in Isatis indigotica Fort.</title>
        <authorList>
            <person name="Liu Q."/>
            <person name="Chen J."/>
            <person name="Zhou X."/>
            <person name="Di P."/>
            <person name="Xiao Y."/>
            <person name="Xuan H."/>
            <person name="Zhang L."/>
            <person name="Chen W."/>
        </authorList>
    </citation>
    <scope>NUCLEOTIDE SEQUENCE</scope>
    <source>
        <tissue evidence="2">Salivary gland</tissue>
    </source>
</reference>
<feature type="chain" id="PRO_5005518784" evidence="1">
    <location>
        <begin position="20"/>
        <end position="103"/>
    </location>
</feature>
<evidence type="ECO:0000313" key="2">
    <source>
        <dbReference type="EMBL" id="JAA72039.1"/>
    </source>
</evidence>
<dbReference type="EMBL" id="GADI01001769">
    <property type="protein sequence ID" value="JAA72039.1"/>
    <property type="molecule type" value="mRNA"/>
</dbReference>
<feature type="signal peptide" evidence="1">
    <location>
        <begin position="1"/>
        <end position="19"/>
    </location>
</feature>
<accession>A0A0K8RN99</accession>
<name>A0A0K8RN99_IXORI</name>
<dbReference type="AlphaFoldDB" id="A0A0K8RN99"/>
<keyword evidence="1" id="KW-0732">Signal</keyword>
<organism evidence="2">
    <name type="scientific">Ixodes ricinus</name>
    <name type="common">Common tick</name>
    <name type="synonym">Acarus ricinus</name>
    <dbReference type="NCBI Taxonomy" id="34613"/>
    <lineage>
        <taxon>Eukaryota</taxon>
        <taxon>Metazoa</taxon>
        <taxon>Ecdysozoa</taxon>
        <taxon>Arthropoda</taxon>
        <taxon>Chelicerata</taxon>
        <taxon>Arachnida</taxon>
        <taxon>Acari</taxon>
        <taxon>Parasitiformes</taxon>
        <taxon>Ixodida</taxon>
        <taxon>Ixodoidea</taxon>
        <taxon>Ixodidae</taxon>
        <taxon>Ixodinae</taxon>
        <taxon>Ixodes</taxon>
    </lineage>
</organism>